<name>A0AAN8XPK5_POLSC</name>
<keyword evidence="6" id="KW-0805">Transcription regulation</keyword>
<feature type="region of interest" description="Disordered" evidence="12">
    <location>
        <begin position="212"/>
        <end position="274"/>
    </location>
</feature>
<dbReference type="PRINTS" id="PR00619">
    <property type="entry name" value="GATAZNFINGER"/>
</dbReference>
<dbReference type="SMART" id="SM00401">
    <property type="entry name" value="ZnF_GATA"/>
    <property type="match status" value="2"/>
</dbReference>
<feature type="domain" description="GATA-type" evidence="13">
    <location>
        <begin position="113"/>
        <end position="168"/>
    </location>
</feature>
<comment type="caution">
    <text evidence="14">The sequence shown here is derived from an EMBL/GenBank/DDBJ whole genome shotgun (WGS) entry which is preliminary data.</text>
</comment>
<evidence type="ECO:0000256" key="6">
    <source>
        <dbReference type="ARBA" id="ARBA00023015"/>
    </source>
</evidence>
<feature type="compositionally biased region" description="Polar residues" evidence="12">
    <location>
        <begin position="249"/>
        <end position="272"/>
    </location>
</feature>
<dbReference type="GO" id="GO:0008270">
    <property type="term" value="F:zinc ion binding"/>
    <property type="evidence" value="ECO:0007669"/>
    <property type="project" value="UniProtKB-KW"/>
</dbReference>
<keyword evidence="7" id="KW-0238">DNA-binding</keyword>
<keyword evidence="10" id="KW-0539">Nucleus</keyword>
<dbReference type="EMBL" id="JAWJWE010000001">
    <property type="protein sequence ID" value="KAK6644515.1"/>
    <property type="molecule type" value="Genomic_DNA"/>
</dbReference>
<sequence length="380" mass="41298">MFPNSSGTGYCEGNAGYLGSQHPVYVPSTRAVLGGIGSHQYNHGGSEHFGTSGNGWTHHQGARNDNYNTTHLTAQQNALAGPFYGQNMMAWRSYEGGGFQRATHYDNSMDFQFGEGRECVNCGAISTPLWRRDGTGHYLCNACGLYHKMNGMNRPLVKPSKRLTATKRLGLCCTNCGTRTTTLWRRNNEGEPVCNACGLYFKLHGINRPLAMRKDGIQTRKRKPKKPSPSSFAAGGVSVGADKHHGCDLSNSSDDSKPQTVGAQETNGSAKSASDCPYLGNTSLLSLSTSSSTSVKNEPLSVIGNNYESHENRTYSKSHQMQGHTVHHTPPSNNCHPHQHHSNFHSSYGSGYSTNQHNFGFSSSVSLHYESSNATKLLTS</sequence>
<organism evidence="14 15">
    <name type="scientific">Polyplax serrata</name>
    <name type="common">Common mouse louse</name>
    <dbReference type="NCBI Taxonomy" id="468196"/>
    <lineage>
        <taxon>Eukaryota</taxon>
        <taxon>Metazoa</taxon>
        <taxon>Ecdysozoa</taxon>
        <taxon>Arthropoda</taxon>
        <taxon>Hexapoda</taxon>
        <taxon>Insecta</taxon>
        <taxon>Pterygota</taxon>
        <taxon>Neoptera</taxon>
        <taxon>Paraneoptera</taxon>
        <taxon>Psocodea</taxon>
        <taxon>Troctomorpha</taxon>
        <taxon>Phthiraptera</taxon>
        <taxon>Anoplura</taxon>
        <taxon>Polyplacidae</taxon>
        <taxon>Polyplax</taxon>
    </lineage>
</organism>
<reference evidence="14 15" key="1">
    <citation type="submission" date="2023-10" db="EMBL/GenBank/DDBJ databases">
        <title>Genomes of two closely related lineages of the louse Polyplax serrata with different host specificities.</title>
        <authorList>
            <person name="Martinu J."/>
            <person name="Tarabai H."/>
            <person name="Stefka J."/>
            <person name="Hypsa V."/>
        </authorList>
    </citation>
    <scope>NUCLEOTIDE SEQUENCE [LARGE SCALE GENOMIC DNA]</scope>
    <source>
        <strain evidence="14">HR10_N</strain>
    </source>
</reference>
<evidence type="ECO:0000313" key="14">
    <source>
        <dbReference type="EMBL" id="KAK6644515.1"/>
    </source>
</evidence>
<dbReference type="SUPFAM" id="SSF57716">
    <property type="entry name" value="Glucocorticoid receptor-like (DNA-binding domain)"/>
    <property type="match status" value="2"/>
</dbReference>
<dbReference type="GO" id="GO:0000981">
    <property type="term" value="F:DNA-binding transcription factor activity, RNA polymerase II-specific"/>
    <property type="evidence" value="ECO:0007669"/>
    <property type="project" value="TreeGrafter"/>
</dbReference>
<dbReference type="PANTHER" id="PTHR10071">
    <property type="entry name" value="TRANSCRIPTION FACTOR GATA FAMILY MEMBER"/>
    <property type="match status" value="1"/>
</dbReference>
<evidence type="ECO:0000256" key="5">
    <source>
        <dbReference type="ARBA" id="ARBA00022833"/>
    </source>
</evidence>
<dbReference type="Pfam" id="PF00320">
    <property type="entry name" value="GATA"/>
    <property type="match status" value="2"/>
</dbReference>
<dbReference type="GO" id="GO:0045944">
    <property type="term" value="P:positive regulation of transcription by RNA polymerase II"/>
    <property type="evidence" value="ECO:0007669"/>
    <property type="project" value="TreeGrafter"/>
</dbReference>
<evidence type="ECO:0000256" key="2">
    <source>
        <dbReference type="ARBA" id="ARBA00022723"/>
    </source>
</evidence>
<evidence type="ECO:0000313" key="15">
    <source>
        <dbReference type="Proteomes" id="UP001372834"/>
    </source>
</evidence>
<evidence type="ECO:0000259" key="13">
    <source>
        <dbReference type="PROSITE" id="PS50114"/>
    </source>
</evidence>
<dbReference type="CDD" id="cd00202">
    <property type="entry name" value="ZnF_GATA"/>
    <property type="match status" value="2"/>
</dbReference>
<dbReference type="InterPro" id="IPR039355">
    <property type="entry name" value="Transcription_factor_GATA"/>
</dbReference>
<dbReference type="AlphaFoldDB" id="A0AAN8XPK5"/>
<dbReference type="PROSITE" id="PS50114">
    <property type="entry name" value="GATA_ZN_FINGER_2"/>
    <property type="match status" value="2"/>
</dbReference>
<dbReference type="InterPro" id="IPR000679">
    <property type="entry name" value="Znf_GATA"/>
</dbReference>
<evidence type="ECO:0000256" key="3">
    <source>
        <dbReference type="ARBA" id="ARBA00022737"/>
    </source>
</evidence>
<dbReference type="Proteomes" id="UP001372834">
    <property type="component" value="Unassembled WGS sequence"/>
</dbReference>
<keyword evidence="3" id="KW-0677">Repeat</keyword>
<dbReference type="PROSITE" id="PS00344">
    <property type="entry name" value="GATA_ZN_FINGER_1"/>
    <property type="match status" value="2"/>
</dbReference>
<proteinExistence type="predicted"/>
<evidence type="ECO:0000256" key="11">
    <source>
        <dbReference type="PROSITE-ProRule" id="PRU00094"/>
    </source>
</evidence>
<comment type="subcellular location">
    <subcellularLocation>
        <location evidence="1">Nucleus</location>
    </subcellularLocation>
</comment>
<dbReference type="FunFam" id="3.30.50.10:FF:000032">
    <property type="entry name" value="Transcription factor GATA-3"/>
    <property type="match status" value="1"/>
</dbReference>
<dbReference type="Gene3D" id="3.30.50.10">
    <property type="entry name" value="Erythroid Transcription Factor GATA-1, subunit A"/>
    <property type="match status" value="2"/>
</dbReference>
<accession>A0AAN8XPK5</accession>
<evidence type="ECO:0000256" key="1">
    <source>
        <dbReference type="ARBA" id="ARBA00004123"/>
    </source>
</evidence>
<evidence type="ECO:0000256" key="12">
    <source>
        <dbReference type="SAM" id="MobiDB-lite"/>
    </source>
</evidence>
<keyword evidence="8" id="KW-0010">Activator</keyword>
<protein>
    <recommendedName>
        <fullName evidence="13">GATA-type domain-containing protein</fullName>
    </recommendedName>
</protein>
<evidence type="ECO:0000256" key="4">
    <source>
        <dbReference type="ARBA" id="ARBA00022771"/>
    </source>
</evidence>
<evidence type="ECO:0000256" key="8">
    <source>
        <dbReference type="ARBA" id="ARBA00023159"/>
    </source>
</evidence>
<evidence type="ECO:0000256" key="7">
    <source>
        <dbReference type="ARBA" id="ARBA00023125"/>
    </source>
</evidence>
<feature type="region of interest" description="Disordered" evidence="12">
    <location>
        <begin position="47"/>
        <end position="66"/>
    </location>
</feature>
<dbReference type="InterPro" id="IPR013088">
    <property type="entry name" value="Znf_NHR/GATA"/>
</dbReference>
<dbReference type="GO" id="GO:0000978">
    <property type="term" value="F:RNA polymerase II cis-regulatory region sequence-specific DNA binding"/>
    <property type="evidence" value="ECO:0007669"/>
    <property type="project" value="TreeGrafter"/>
</dbReference>
<feature type="domain" description="GATA-type" evidence="13">
    <location>
        <begin position="167"/>
        <end position="220"/>
    </location>
</feature>
<dbReference type="FunFam" id="3.30.50.10:FF:000001">
    <property type="entry name" value="GATA transcription factor (GATAd)"/>
    <property type="match status" value="1"/>
</dbReference>
<dbReference type="GO" id="GO:0045165">
    <property type="term" value="P:cell fate commitment"/>
    <property type="evidence" value="ECO:0007669"/>
    <property type="project" value="TreeGrafter"/>
</dbReference>
<keyword evidence="9" id="KW-0804">Transcription</keyword>
<dbReference type="PANTHER" id="PTHR10071:SF337">
    <property type="entry name" value="GATA-BINDING FACTOR A"/>
    <property type="match status" value="1"/>
</dbReference>
<gene>
    <name evidence="14" type="ORF">RUM43_000782</name>
</gene>
<dbReference type="GO" id="GO:0005634">
    <property type="term" value="C:nucleus"/>
    <property type="evidence" value="ECO:0007669"/>
    <property type="project" value="UniProtKB-SubCell"/>
</dbReference>
<keyword evidence="2" id="KW-0479">Metal-binding</keyword>
<evidence type="ECO:0000256" key="10">
    <source>
        <dbReference type="ARBA" id="ARBA00023242"/>
    </source>
</evidence>
<evidence type="ECO:0000256" key="9">
    <source>
        <dbReference type="ARBA" id="ARBA00023163"/>
    </source>
</evidence>
<dbReference type="GO" id="GO:0000122">
    <property type="term" value="P:negative regulation of transcription by RNA polymerase II"/>
    <property type="evidence" value="ECO:0007669"/>
    <property type="project" value="TreeGrafter"/>
</dbReference>
<keyword evidence="4 11" id="KW-0863">Zinc-finger</keyword>
<keyword evidence="5" id="KW-0862">Zinc</keyword>